<organism evidence="2 3">
    <name type="scientific">Paractinoplanes brasiliensis</name>
    <dbReference type="NCBI Taxonomy" id="52695"/>
    <lineage>
        <taxon>Bacteria</taxon>
        <taxon>Bacillati</taxon>
        <taxon>Actinomycetota</taxon>
        <taxon>Actinomycetes</taxon>
        <taxon>Micromonosporales</taxon>
        <taxon>Micromonosporaceae</taxon>
        <taxon>Paractinoplanes</taxon>
    </lineage>
</organism>
<evidence type="ECO:0000313" key="2">
    <source>
        <dbReference type="EMBL" id="TDO37907.1"/>
    </source>
</evidence>
<protein>
    <submittedName>
        <fullName evidence="2">Uncharacterized protein</fullName>
    </submittedName>
</protein>
<dbReference type="AlphaFoldDB" id="A0A4R6JPP0"/>
<sequence>MNDTALQSSPITLDRRLLLGEIDYQVTAFPTDDHRIDLCIVSSDGDGHVVSEISGGIAPADLPALTDVLTSTLAGLIAMTRARPAPAPAGLPPDRRERHPNQGVRWTPADDERLVERYRAGARRRDLMAEFGRSSGGIQARLEHLGEIPPGGRRRPPGENTGDQPADGPIG</sequence>
<keyword evidence="3" id="KW-1185">Reference proteome</keyword>
<comment type="caution">
    <text evidence="2">The sequence shown here is derived from an EMBL/GenBank/DDBJ whole genome shotgun (WGS) entry which is preliminary data.</text>
</comment>
<evidence type="ECO:0000313" key="3">
    <source>
        <dbReference type="Proteomes" id="UP000294901"/>
    </source>
</evidence>
<dbReference type="OrthoDB" id="7596694at2"/>
<dbReference type="Proteomes" id="UP000294901">
    <property type="component" value="Unassembled WGS sequence"/>
</dbReference>
<dbReference type="EMBL" id="SNWR01000001">
    <property type="protein sequence ID" value="TDO37907.1"/>
    <property type="molecule type" value="Genomic_DNA"/>
</dbReference>
<gene>
    <name evidence="2" type="ORF">C8E87_1543</name>
</gene>
<dbReference type="RefSeq" id="WP_133872467.1">
    <property type="nucleotide sequence ID" value="NZ_BOMD01000110.1"/>
</dbReference>
<feature type="region of interest" description="Disordered" evidence="1">
    <location>
        <begin position="84"/>
        <end position="105"/>
    </location>
</feature>
<accession>A0A4R6JPP0</accession>
<feature type="region of interest" description="Disordered" evidence="1">
    <location>
        <begin position="130"/>
        <end position="171"/>
    </location>
</feature>
<name>A0A4R6JPP0_9ACTN</name>
<evidence type="ECO:0000256" key="1">
    <source>
        <dbReference type="SAM" id="MobiDB-lite"/>
    </source>
</evidence>
<proteinExistence type="predicted"/>
<reference evidence="2 3" key="1">
    <citation type="submission" date="2019-03" db="EMBL/GenBank/DDBJ databases">
        <title>Sequencing the genomes of 1000 actinobacteria strains.</title>
        <authorList>
            <person name="Klenk H.-P."/>
        </authorList>
    </citation>
    <scope>NUCLEOTIDE SEQUENCE [LARGE SCALE GENOMIC DNA]</scope>
    <source>
        <strain evidence="2 3">DSM 43805</strain>
    </source>
</reference>